<dbReference type="InterPro" id="IPR023606">
    <property type="entry name" value="CoA-Trfase_III_dom_1_sf"/>
</dbReference>
<name>A0A939FAE0_9ACTN</name>
<feature type="non-terminal residue" evidence="2">
    <location>
        <position position="59"/>
    </location>
</feature>
<sequence>MRLRLLRPRSFHQRPTPSFEGPLAATMLGDFGADVIKVEHPTRPDPSRGHGPSKDGVGL</sequence>
<reference evidence="2" key="1">
    <citation type="submission" date="2021-03" db="EMBL/GenBank/DDBJ databases">
        <title>Streptomyces poriferae sp. nov., a novel marine sponge-derived Actinobacteria species with anti-MRSA activity.</title>
        <authorList>
            <person name="Sandoval-Powers M."/>
            <person name="Kralova S."/>
            <person name="Nguyen G.-S."/>
            <person name="Fawwal D."/>
            <person name="Degnes K."/>
            <person name="Klinkenberg G."/>
            <person name="Sletta H."/>
            <person name="Wentzel A."/>
            <person name="Liles M.R."/>
        </authorList>
    </citation>
    <scope>NUCLEOTIDE SEQUENCE</scope>
    <source>
        <strain evidence="2">DSM 41794</strain>
    </source>
</reference>
<feature type="region of interest" description="Disordered" evidence="1">
    <location>
        <begin position="38"/>
        <end position="59"/>
    </location>
</feature>
<evidence type="ECO:0000313" key="2">
    <source>
        <dbReference type="EMBL" id="MBO0514554.1"/>
    </source>
</evidence>
<feature type="region of interest" description="Disordered" evidence="1">
    <location>
        <begin position="1"/>
        <end position="23"/>
    </location>
</feature>
<gene>
    <name evidence="2" type="ORF">J0695_22555</name>
</gene>
<evidence type="ECO:0000313" key="3">
    <source>
        <dbReference type="Proteomes" id="UP000664167"/>
    </source>
</evidence>
<evidence type="ECO:0000256" key="1">
    <source>
        <dbReference type="SAM" id="MobiDB-lite"/>
    </source>
</evidence>
<dbReference type="InterPro" id="IPR003673">
    <property type="entry name" value="CoA-Trfase_fam_III"/>
</dbReference>
<keyword evidence="2" id="KW-0808">Transferase</keyword>
<dbReference type="EMBL" id="JAFLRJ010000216">
    <property type="protein sequence ID" value="MBO0514554.1"/>
    <property type="molecule type" value="Genomic_DNA"/>
</dbReference>
<dbReference type="SUPFAM" id="SSF89796">
    <property type="entry name" value="CoA-transferase family III (CaiB/BaiF)"/>
    <property type="match status" value="1"/>
</dbReference>
<comment type="caution">
    <text evidence="2">The sequence shown here is derived from an EMBL/GenBank/DDBJ whole genome shotgun (WGS) entry which is preliminary data.</text>
</comment>
<feature type="compositionally biased region" description="Basic and acidic residues" evidence="1">
    <location>
        <begin position="38"/>
        <end position="48"/>
    </location>
</feature>
<dbReference type="Gene3D" id="3.40.50.10540">
    <property type="entry name" value="Crotonobetainyl-coa:carnitine coa-transferase, domain 1"/>
    <property type="match status" value="1"/>
</dbReference>
<keyword evidence="3" id="KW-1185">Reference proteome</keyword>
<dbReference type="Proteomes" id="UP000664167">
    <property type="component" value="Unassembled WGS sequence"/>
</dbReference>
<protein>
    <submittedName>
        <fullName evidence="2">CoA transferase</fullName>
    </submittedName>
</protein>
<dbReference type="GO" id="GO:0016740">
    <property type="term" value="F:transferase activity"/>
    <property type="evidence" value="ECO:0007669"/>
    <property type="project" value="UniProtKB-KW"/>
</dbReference>
<dbReference type="AlphaFoldDB" id="A0A939FAE0"/>
<organism evidence="2 3">
    <name type="scientific">Streptomyces beijiangensis</name>
    <dbReference type="NCBI Taxonomy" id="163361"/>
    <lineage>
        <taxon>Bacteria</taxon>
        <taxon>Bacillati</taxon>
        <taxon>Actinomycetota</taxon>
        <taxon>Actinomycetes</taxon>
        <taxon>Kitasatosporales</taxon>
        <taxon>Streptomycetaceae</taxon>
        <taxon>Streptomyces</taxon>
    </lineage>
</organism>
<feature type="compositionally biased region" description="Basic residues" evidence="1">
    <location>
        <begin position="1"/>
        <end position="12"/>
    </location>
</feature>
<accession>A0A939FAE0</accession>
<dbReference type="Pfam" id="PF02515">
    <property type="entry name" value="CoA_transf_3"/>
    <property type="match status" value="1"/>
</dbReference>
<proteinExistence type="predicted"/>